<name>A0A7H4MSU7_9ENTR</name>
<dbReference type="AlphaFoldDB" id="A0A7H4MSU7"/>
<accession>A0A7H4MSU7</accession>
<proteinExistence type="inferred from homology"/>
<keyword evidence="8" id="KW-0472">Membrane</keyword>
<comment type="caution">
    <text evidence="10">The sequence shown here is derived from an EMBL/GenBank/DDBJ whole genome shotgun (WGS) entry which is preliminary data.</text>
</comment>
<dbReference type="SMART" id="SM00382">
    <property type="entry name" value="AAA"/>
    <property type="match status" value="1"/>
</dbReference>
<evidence type="ECO:0000256" key="7">
    <source>
        <dbReference type="ARBA" id="ARBA00022970"/>
    </source>
</evidence>
<feature type="domain" description="ABC transporter" evidence="9">
    <location>
        <begin position="13"/>
        <end position="248"/>
    </location>
</feature>
<evidence type="ECO:0000256" key="8">
    <source>
        <dbReference type="ARBA" id="ARBA00023136"/>
    </source>
</evidence>
<evidence type="ECO:0000256" key="6">
    <source>
        <dbReference type="ARBA" id="ARBA00022840"/>
    </source>
</evidence>
<comment type="similarity">
    <text evidence="2">Belongs to the ABC transporter superfamily.</text>
</comment>
<keyword evidence="5" id="KW-0547">Nucleotide-binding</keyword>
<keyword evidence="3" id="KW-0813">Transport</keyword>
<dbReference type="InterPro" id="IPR027417">
    <property type="entry name" value="P-loop_NTPase"/>
</dbReference>
<dbReference type="PROSITE" id="PS50893">
    <property type="entry name" value="ABC_TRANSPORTER_2"/>
    <property type="match status" value="1"/>
</dbReference>
<dbReference type="InterPro" id="IPR050086">
    <property type="entry name" value="MetN_ABC_transporter-like"/>
</dbReference>
<dbReference type="PANTHER" id="PTHR43166">
    <property type="entry name" value="AMINO ACID IMPORT ATP-BINDING PROTEIN"/>
    <property type="match status" value="1"/>
</dbReference>
<keyword evidence="7" id="KW-0029">Amino-acid transport</keyword>
<dbReference type="InterPro" id="IPR030679">
    <property type="entry name" value="ABC_ATPase_HisP-typ"/>
</dbReference>
<dbReference type="GO" id="GO:0016887">
    <property type="term" value="F:ATP hydrolysis activity"/>
    <property type="evidence" value="ECO:0007669"/>
    <property type="project" value="InterPro"/>
</dbReference>
<dbReference type="GO" id="GO:0005886">
    <property type="term" value="C:plasma membrane"/>
    <property type="evidence" value="ECO:0007669"/>
    <property type="project" value="UniProtKB-SubCell"/>
</dbReference>
<dbReference type="Gene3D" id="3.40.50.300">
    <property type="entry name" value="P-loop containing nucleotide triphosphate hydrolases"/>
    <property type="match status" value="1"/>
</dbReference>
<sequence length="277" mass="31207">MAANQQENKFSIVDIRNLHKHFGQNHVLNGVDLQIARGEIVSIIGQSGSGKSTLLRCINGLESYQSGELRVESELVDCSNKRALQQLRSNVGMIFQNFNLFPHLTVAENIMLAPRLTNYLTKEKAQEQALRLLQRVSLADKFDEYPDQLSGGQKQRVAIARALAINPEILLCDEITSALDPQLVNEVLLVIEALAKEGMTIIMVTHEMAFARKISDKVVFMYSGKVHEMGSRKCYLIIHRRLNSSASCRWYCNFWRGQKTLLQMAVFSLSLIRIASA</sequence>
<gene>
    <name evidence="10" type="primary">artM_4</name>
    <name evidence="10" type="ORF">NCTC11694_05725</name>
</gene>
<dbReference type="InterPro" id="IPR017871">
    <property type="entry name" value="ABC_transporter-like_CS"/>
</dbReference>
<evidence type="ECO:0000313" key="10">
    <source>
        <dbReference type="EMBL" id="STS99283.1"/>
    </source>
</evidence>
<keyword evidence="4" id="KW-1003">Cell membrane</keyword>
<dbReference type="EMBL" id="UGJR01000004">
    <property type="protein sequence ID" value="STS99283.1"/>
    <property type="molecule type" value="Genomic_DNA"/>
</dbReference>
<evidence type="ECO:0000256" key="3">
    <source>
        <dbReference type="ARBA" id="ARBA00022448"/>
    </source>
</evidence>
<evidence type="ECO:0000313" key="11">
    <source>
        <dbReference type="Proteomes" id="UP000255050"/>
    </source>
</evidence>
<keyword evidence="6 10" id="KW-0067">ATP-binding</keyword>
<evidence type="ECO:0000259" key="9">
    <source>
        <dbReference type="PROSITE" id="PS50893"/>
    </source>
</evidence>
<evidence type="ECO:0000256" key="2">
    <source>
        <dbReference type="ARBA" id="ARBA00005417"/>
    </source>
</evidence>
<evidence type="ECO:0000256" key="4">
    <source>
        <dbReference type="ARBA" id="ARBA00022475"/>
    </source>
</evidence>
<protein>
    <submittedName>
        <fullName evidence="10">Glutamate transport ATP-binding protein</fullName>
    </submittedName>
</protein>
<reference evidence="10 11" key="1">
    <citation type="submission" date="2018-06" db="EMBL/GenBank/DDBJ databases">
        <authorList>
            <consortium name="Pathogen Informatics"/>
            <person name="Doyle S."/>
        </authorList>
    </citation>
    <scope>NUCLEOTIDE SEQUENCE [LARGE SCALE GENOMIC DNA]</scope>
    <source>
        <strain evidence="10 11">NCTC11694</strain>
    </source>
</reference>
<dbReference type="InterPro" id="IPR003593">
    <property type="entry name" value="AAA+_ATPase"/>
</dbReference>
<dbReference type="CDD" id="cd03262">
    <property type="entry name" value="ABC_HisP_GlnQ"/>
    <property type="match status" value="1"/>
</dbReference>
<evidence type="ECO:0000256" key="5">
    <source>
        <dbReference type="ARBA" id="ARBA00022741"/>
    </source>
</evidence>
<dbReference type="PANTHER" id="PTHR43166:SF9">
    <property type="entry name" value="GLUTAMATE_ASPARTATE IMPORT ATP-BINDING PROTEIN GLTL"/>
    <property type="match status" value="1"/>
</dbReference>
<dbReference type="SUPFAM" id="SSF52540">
    <property type="entry name" value="P-loop containing nucleoside triphosphate hydrolases"/>
    <property type="match status" value="1"/>
</dbReference>
<comment type="subcellular location">
    <subcellularLocation>
        <location evidence="1">Cell inner membrane</location>
        <topology evidence="1">Peripheral membrane protein</topology>
    </subcellularLocation>
</comment>
<evidence type="ECO:0000256" key="1">
    <source>
        <dbReference type="ARBA" id="ARBA00004417"/>
    </source>
</evidence>
<dbReference type="PIRSF" id="PIRSF039085">
    <property type="entry name" value="ABC_ATPase_HisP"/>
    <property type="match status" value="1"/>
</dbReference>
<organism evidence="10 11">
    <name type="scientific">Klebsiella michiganensis</name>
    <dbReference type="NCBI Taxonomy" id="1134687"/>
    <lineage>
        <taxon>Bacteria</taxon>
        <taxon>Pseudomonadati</taxon>
        <taxon>Pseudomonadota</taxon>
        <taxon>Gammaproteobacteria</taxon>
        <taxon>Enterobacterales</taxon>
        <taxon>Enterobacteriaceae</taxon>
        <taxon>Klebsiella/Raoultella group</taxon>
        <taxon>Klebsiella</taxon>
    </lineage>
</organism>
<dbReference type="GO" id="GO:0015424">
    <property type="term" value="F:ABC-type amino acid transporter activity"/>
    <property type="evidence" value="ECO:0007669"/>
    <property type="project" value="InterPro"/>
</dbReference>
<dbReference type="Pfam" id="PF00005">
    <property type="entry name" value="ABC_tran"/>
    <property type="match status" value="1"/>
</dbReference>
<dbReference type="Proteomes" id="UP000255050">
    <property type="component" value="Unassembled WGS sequence"/>
</dbReference>
<dbReference type="InterPro" id="IPR003439">
    <property type="entry name" value="ABC_transporter-like_ATP-bd"/>
</dbReference>
<dbReference type="PROSITE" id="PS00211">
    <property type="entry name" value="ABC_TRANSPORTER_1"/>
    <property type="match status" value="1"/>
</dbReference>
<dbReference type="GO" id="GO:0005524">
    <property type="term" value="F:ATP binding"/>
    <property type="evidence" value="ECO:0007669"/>
    <property type="project" value="UniProtKB-KW"/>
</dbReference>